<organism evidence="11 12">
    <name type="scientific">Micractinium conductrix</name>
    <dbReference type="NCBI Taxonomy" id="554055"/>
    <lineage>
        <taxon>Eukaryota</taxon>
        <taxon>Viridiplantae</taxon>
        <taxon>Chlorophyta</taxon>
        <taxon>core chlorophytes</taxon>
        <taxon>Trebouxiophyceae</taxon>
        <taxon>Chlorellales</taxon>
        <taxon>Chlorellaceae</taxon>
        <taxon>Chlorella clade</taxon>
        <taxon>Micractinium</taxon>
    </lineage>
</organism>
<feature type="repeat" description="WD" evidence="9">
    <location>
        <begin position="276"/>
        <end position="317"/>
    </location>
</feature>
<keyword evidence="7" id="KW-0539">Nucleus</keyword>
<feature type="repeat" description="WD" evidence="9">
    <location>
        <begin position="459"/>
        <end position="490"/>
    </location>
</feature>
<keyword evidence="12" id="KW-1185">Reference proteome</keyword>
<evidence type="ECO:0000256" key="5">
    <source>
        <dbReference type="ARBA" id="ARBA00022737"/>
    </source>
</evidence>
<evidence type="ECO:0000256" key="3">
    <source>
        <dbReference type="ARBA" id="ARBA00022664"/>
    </source>
</evidence>
<dbReference type="Proteomes" id="UP000239649">
    <property type="component" value="Unassembled WGS sequence"/>
</dbReference>
<dbReference type="GO" id="GO:0000398">
    <property type="term" value="P:mRNA splicing, via spliceosome"/>
    <property type="evidence" value="ECO:0007669"/>
    <property type="project" value="InterPro"/>
</dbReference>
<dbReference type="PROSITE" id="PS00678">
    <property type="entry name" value="WD_REPEATS_1"/>
    <property type="match status" value="1"/>
</dbReference>
<dbReference type="GO" id="GO:0071013">
    <property type="term" value="C:catalytic step 2 spliceosome"/>
    <property type="evidence" value="ECO:0007669"/>
    <property type="project" value="InterPro"/>
</dbReference>
<keyword evidence="2 9" id="KW-0853">WD repeat</keyword>
<dbReference type="Pfam" id="PF00400">
    <property type="entry name" value="WD40"/>
    <property type="match status" value="5"/>
</dbReference>
<name>A0A2P6UZ30_9CHLO</name>
<feature type="region of interest" description="Disordered" evidence="10">
    <location>
        <begin position="109"/>
        <end position="146"/>
    </location>
</feature>
<sequence length="524" mass="59160">MQLVAGSAVPVGQALHLQSAAARKVMYNLPVEQMHAPVVGPLHHNQKDLTAGLRNHRSGHVEDANLNSYSFDEQYNTFQSKGFSADPSGTGRMLRHKDLVAAGAASFLPDEGAGGGAAKRQKTDKKAAAAQPFDPSQPFSLRSRQPWAEKQADVVELTEEQKQYMEEWNAERAERKGLEPADKGVDPNAATSTFHGKEEVDYQGRSWLEPPKEKTRPQDQQCFLPKRHIHTWSGHSKGVNTIRFFPNTGHLLLSAALDGQIKIWDVGRDNKCRRTYTGHTKGVKDVWFSNDGRRFVSTGYDKKIRYWDTETGQIINTVAEGKMSYCVRLHPEEQHIVLAGTQDKKIMQWDLNTGDMVQSYDYHLSAVNTVTFIDQNRRFVSTSDDKTIRMWEYGIQAQAKYIADPAMHAISYAATSPNDKWWVGQSADNQIVTYSADRLKPNKKKTFKGHVTAGYACQVAFSWDSRFVMSGDSEGRLFVWDWKTAKIVRSMKCHDQVLIGCEWHPLETSKVATCSWDGLIKYWD</sequence>
<dbReference type="InterPro" id="IPR001680">
    <property type="entry name" value="WD40_rpt"/>
</dbReference>
<feature type="repeat" description="WD" evidence="9">
    <location>
        <begin position="232"/>
        <end position="266"/>
    </location>
</feature>
<evidence type="ECO:0000256" key="10">
    <source>
        <dbReference type="SAM" id="MobiDB-lite"/>
    </source>
</evidence>
<dbReference type="PANTHER" id="PTHR43979">
    <property type="entry name" value="PRE-MRNA-PROCESSING FACTOR 17"/>
    <property type="match status" value="1"/>
</dbReference>
<accession>A0A2P6UZ30</accession>
<evidence type="ECO:0000256" key="8">
    <source>
        <dbReference type="ARBA" id="ARBA00068146"/>
    </source>
</evidence>
<dbReference type="AlphaFoldDB" id="A0A2P6UZ30"/>
<keyword evidence="3" id="KW-0507">mRNA processing</keyword>
<keyword evidence="6" id="KW-0508">mRNA splicing</keyword>
<dbReference type="GO" id="GO:0003729">
    <property type="term" value="F:mRNA binding"/>
    <property type="evidence" value="ECO:0007669"/>
    <property type="project" value="TreeGrafter"/>
</dbReference>
<evidence type="ECO:0000313" key="11">
    <source>
        <dbReference type="EMBL" id="PSC67099.1"/>
    </source>
</evidence>
<dbReference type="STRING" id="554055.A0A2P6UZ30"/>
<dbReference type="PROSITE" id="PS50082">
    <property type="entry name" value="WD_REPEATS_2"/>
    <property type="match status" value="5"/>
</dbReference>
<evidence type="ECO:0000256" key="9">
    <source>
        <dbReference type="PROSITE-ProRule" id="PRU00221"/>
    </source>
</evidence>
<dbReference type="InterPro" id="IPR036322">
    <property type="entry name" value="WD40_repeat_dom_sf"/>
</dbReference>
<reference evidence="11 12" key="1">
    <citation type="journal article" date="2018" name="Plant J.">
        <title>Genome sequences of Chlorella sorokiniana UTEX 1602 and Micractinium conductrix SAG 241.80: implications to maltose excretion by a green alga.</title>
        <authorList>
            <person name="Arriola M.B."/>
            <person name="Velmurugan N."/>
            <person name="Zhang Y."/>
            <person name="Plunkett M.H."/>
            <person name="Hondzo H."/>
            <person name="Barney B.M."/>
        </authorList>
    </citation>
    <scope>NUCLEOTIDE SEQUENCE [LARGE SCALE GENOMIC DNA]</scope>
    <source>
        <strain evidence="11 12">SAG 241.80</strain>
    </source>
</reference>
<dbReference type="OrthoDB" id="10257301at2759"/>
<dbReference type="InterPro" id="IPR032847">
    <property type="entry name" value="PRPF17"/>
</dbReference>
<evidence type="ECO:0000256" key="6">
    <source>
        <dbReference type="ARBA" id="ARBA00023187"/>
    </source>
</evidence>
<dbReference type="SUPFAM" id="SSF50978">
    <property type="entry name" value="WD40 repeat-like"/>
    <property type="match status" value="1"/>
</dbReference>
<feature type="repeat" description="WD" evidence="9">
    <location>
        <begin position="491"/>
        <end position="524"/>
    </location>
</feature>
<feature type="compositionally biased region" description="Basic and acidic residues" evidence="10">
    <location>
        <begin position="171"/>
        <end position="185"/>
    </location>
</feature>
<dbReference type="InterPro" id="IPR020472">
    <property type="entry name" value="WD40_PAC1"/>
</dbReference>
<feature type="repeat" description="WD" evidence="9">
    <location>
        <begin position="360"/>
        <end position="392"/>
    </location>
</feature>
<dbReference type="InterPro" id="IPR015943">
    <property type="entry name" value="WD40/YVTN_repeat-like_dom_sf"/>
</dbReference>
<evidence type="ECO:0000313" key="12">
    <source>
        <dbReference type="Proteomes" id="UP000239649"/>
    </source>
</evidence>
<dbReference type="CDD" id="cd00200">
    <property type="entry name" value="WD40"/>
    <property type="match status" value="1"/>
</dbReference>
<dbReference type="InterPro" id="IPR019775">
    <property type="entry name" value="WD40_repeat_CS"/>
</dbReference>
<feature type="region of interest" description="Disordered" evidence="10">
    <location>
        <begin position="171"/>
        <end position="219"/>
    </location>
</feature>
<dbReference type="SMART" id="SM00320">
    <property type="entry name" value="WD40"/>
    <property type="match status" value="6"/>
</dbReference>
<evidence type="ECO:0000256" key="1">
    <source>
        <dbReference type="ARBA" id="ARBA00004123"/>
    </source>
</evidence>
<evidence type="ECO:0000256" key="2">
    <source>
        <dbReference type="ARBA" id="ARBA00022574"/>
    </source>
</evidence>
<dbReference type="EMBL" id="LHPF02000114">
    <property type="protein sequence ID" value="PSC67099.1"/>
    <property type="molecule type" value="Genomic_DNA"/>
</dbReference>
<gene>
    <name evidence="11" type="ORF">C2E20_9218</name>
</gene>
<dbReference type="Gene3D" id="2.130.10.10">
    <property type="entry name" value="YVTN repeat-like/Quinoprotein amine dehydrogenase"/>
    <property type="match status" value="1"/>
</dbReference>
<evidence type="ECO:0000256" key="4">
    <source>
        <dbReference type="ARBA" id="ARBA00022728"/>
    </source>
</evidence>
<keyword evidence="4" id="KW-0747">Spliceosome</keyword>
<evidence type="ECO:0000256" key="7">
    <source>
        <dbReference type="ARBA" id="ARBA00023242"/>
    </source>
</evidence>
<comment type="caution">
    <text evidence="11">The sequence shown here is derived from an EMBL/GenBank/DDBJ whole genome shotgun (WGS) entry which is preliminary data.</text>
</comment>
<dbReference type="PRINTS" id="PR00320">
    <property type="entry name" value="GPROTEINBRPT"/>
</dbReference>
<comment type="subcellular location">
    <subcellularLocation>
        <location evidence="1">Nucleus</location>
    </subcellularLocation>
</comment>
<dbReference type="PROSITE" id="PS50294">
    <property type="entry name" value="WD_REPEATS_REGION"/>
    <property type="match status" value="4"/>
</dbReference>
<dbReference type="PANTHER" id="PTHR43979:SF1">
    <property type="entry name" value="PRE-MRNA-PROCESSING FACTOR 17"/>
    <property type="match status" value="1"/>
</dbReference>
<protein>
    <recommendedName>
        <fullName evidence="8">Pre-mRNA-processing factor 17</fullName>
    </recommendedName>
</protein>
<dbReference type="FunFam" id="2.130.10.10:FF:000034">
    <property type="entry name" value="Pre-mRNA-processing factor 17, putative"/>
    <property type="match status" value="1"/>
</dbReference>
<keyword evidence="5" id="KW-0677">Repeat</keyword>
<proteinExistence type="predicted"/>